<keyword evidence="8" id="KW-0698">rRNA processing</keyword>
<evidence type="ECO:0000256" key="7">
    <source>
        <dbReference type="ARBA" id="ARBA00048326"/>
    </source>
</evidence>
<evidence type="ECO:0000313" key="10">
    <source>
        <dbReference type="Proteomes" id="UP000295724"/>
    </source>
</evidence>
<dbReference type="InterPro" id="IPR002052">
    <property type="entry name" value="DNA_methylase_N6_adenine_CS"/>
</dbReference>
<keyword evidence="6 8" id="KW-0808">Transferase</keyword>
<name>A0A4R6XT75_9GAMM</name>
<dbReference type="GO" id="GO:0003676">
    <property type="term" value="F:nucleic acid binding"/>
    <property type="evidence" value="ECO:0007669"/>
    <property type="project" value="InterPro"/>
</dbReference>
<dbReference type="GO" id="GO:0052913">
    <property type="term" value="F:16S rRNA (guanine(966)-N(2))-methyltransferase activity"/>
    <property type="evidence" value="ECO:0007669"/>
    <property type="project" value="UniProtKB-EC"/>
</dbReference>
<evidence type="ECO:0000256" key="6">
    <source>
        <dbReference type="ARBA" id="ARBA00022679"/>
    </source>
</evidence>
<dbReference type="SUPFAM" id="SSF53335">
    <property type="entry name" value="S-adenosyl-L-methionine-dependent methyltransferases"/>
    <property type="match status" value="1"/>
</dbReference>
<dbReference type="PIRSF" id="PIRSF004553">
    <property type="entry name" value="CHP00095"/>
    <property type="match status" value="1"/>
</dbReference>
<comment type="catalytic activity">
    <reaction evidence="7 8">
        <text>guanosine(966) in 16S rRNA + S-adenosyl-L-methionine = N(2)-methylguanosine(966) in 16S rRNA + S-adenosyl-L-homocysteine + H(+)</text>
        <dbReference type="Rhea" id="RHEA:23548"/>
        <dbReference type="Rhea" id="RHEA-COMP:10211"/>
        <dbReference type="Rhea" id="RHEA-COMP:10212"/>
        <dbReference type="ChEBI" id="CHEBI:15378"/>
        <dbReference type="ChEBI" id="CHEBI:57856"/>
        <dbReference type="ChEBI" id="CHEBI:59789"/>
        <dbReference type="ChEBI" id="CHEBI:74269"/>
        <dbReference type="ChEBI" id="CHEBI:74481"/>
        <dbReference type="EC" id="2.1.1.171"/>
    </reaction>
</comment>
<dbReference type="CDD" id="cd02440">
    <property type="entry name" value="AdoMet_MTases"/>
    <property type="match status" value="1"/>
</dbReference>
<dbReference type="Gene3D" id="3.40.50.150">
    <property type="entry name" value="Vaccinia Virus protein VP39"/>
    <property type="match status" value="1"/>
</dbReference>
<evidence type="ECO:0000256" key="1">
    <source>
        <dbReference type="ARBA" id="ARBA00002649"/>
    </source>
</evidence>
<keyword evidence="10" id="KW-1185">Reference proteome</keyword>
<comment type="function">
    <text evidence="1 8">Specifically methylates the guanine in position 966 of 16S rRNA in the assembled 30S particle.</text>
</comment>
<evidence type="ECO:0000256" key="4">
    <source>
        <dbReference type="ARBA" id="ARBA00013682"/>
    </source>
</evidence>
<dbReference type="RefSeq" id="WP_099018189.1">
    <property type="nucleotide sequence ID" value="NZ_NIHB01000001.1"/>
</dbReference>
<accession>A0A4R6XT75</accession>
<dbReference type="Pfam" id="PF03602">
    <property type="entry name" value="Cons_hypoth95"/>
    <property type="match status" value="1"/>
</dbReference>
<evidence type="ECO:0000256" key="5">
    <source>
        <dbReference type="ARBA" id="ARBA00022603"/>
    </source>
</evidence>
<dbReference type="PROSITE" id="PS00092">
    <property type="entry name" value="N6_MTASE"/>
    <property type="match status" value="1"/>
</dbReference>
<dbReference type="InterPro" id="IPR029063">
    <property type="entry name" value="SAM-dependent_MTases_sf"/>
</dbReference>
<sequence>MGQIRITGGIHRSRKITVEDQPGLRPTPDRIRETLFNWLGQNLSGLQVLDLYAGSGILAFEAASRGAEKVVCVDNNLQTIKQLHANLNQLKLEQIIIKQQNAAQFIAHCDQTFDLVFLDPPFDSNEMNTISGIISPLVRTAGKIYREYGITQDIAPMDEQFWNIIQQKKAGQVQFEIWQKL</sequence>
<gene>
    <name evidence="9" type="ORF">C8D91_0010</name>
</gene>
<evidence type="ECO:0000256" key="8">
    <source>
        <dbReference type="PIRNR" id="PIRNR004553"/>
    </source>
</evidence>
<dbReference type="NCBIfam" id="TIGR00095">
    <property type="entry name" value="16S rRNA (guanine(966)-N(2))-methyltransferase RsmD"/>
    <property type="match status" value="1"/>
</dbReference>
<protein>
    <recommendedName>
        <fullName evidence="4 8">Ribosomal RNA small subunit methyltransferase D</fullName>
        <ecNumber evidence="3 8">2.1.1.171</ecNumber>
    </recommendedName>
</protein>
<keyword evidence="8" id="KW-0949">S-adenosyl-L-methionine</keyword>
<dbReference type="AlphaFoldDB" id="A0A4R6XT75"/>
<comment type="similarity">
    <text evidence="2 8">Belongs to the methyltransferase superfamily. RsmD family.</text>
</comment>
<keyword evidence="5 8" id="KW-0489">Methyltransferase</keyword>
<comment type="caution">
    <text evidence="9">The sequence shown here is derived from an EMBL/GenBank/DDBJ whole genome shotgun (WGS) entry which is preliminary data.</text>
</comment>
<dbReference type="EMBL" id="SNZB01000001">
    <property type="protein sequence ID" value="TDR23152.1"/>
    <property type="molecule type" value="Genomic_DNA"/>
</dbReference>
<reference evidence="9 10" key="1">
    <citation type="submission" date="2019-03" db="EMBL/GenBank/DDBJ databases">
        <title>Genomic Encyclopedia of Type Strains, Phase IV (KMG-IV): sequencing the most valuable type-strain genomes for metagenomic binning, comparative biology and taxonomic classification.</title>
        <authorList>
            <person name="Goeker M."/>
        </authorList>
    </citation>
    <scope>NUCLEOTIDE SEQUENCE [LARGE SCALE GENOMIC DNA]</scope>
    <source>
        <strain evidence="9 10">DSM 25488</strain>
    </source>
</reference>
<dbReference type="PANTHER" id="PTHR43542:SF1">
    <property type="entry name" value="METHYLTRANSFERASE"/>
    <property type="match status" value="1"/>
</dbReference>
<dbReference type="InterPro" id="IPR004398">
    <property type="entry name" value="RNA_MeTrfase_RsmD"/>
</dbReference>
<proteinExistence type="inferred from homology"/>
<evidence type="ECO:0000313" key="9">
    <source>
        <dbReference type="EMBL" id="TDR23152.1"/>
    </source>
</evidence>
<dbReference type="OrthoDB" id="9803017at2"/>
<evidence type="ECO:0000256" key="2">
    <source>
        <dbReference type="ARBA" id="ARBA00005269"/>
    </source>
</evidence>
<organism evidence="9 10">
    <name type="scientific">Marinicella litoralis</name>
    <dbReference type="NCBI Taxonomy" id="644220"/>
    <lineage>
        <taxon>Bacteria</taxon>
        <taxon>Pseudomonadati</taxon>
        <taxon>Pseudomonadota</taxon>
        <taxon>Gammaproteobacteria</taxon>
        <taxon>Lysobacterales</taxon>
        <taxon>Marinicellaceae</taxon>
        <taxon>Marinicella</taxon>
    </lineage>
</organism>
<evidence type="ECO:0000256" key="3">
    <source>
        <dbReference type="ARBA" id="ARBA00012141"/>
    </source>
</evidence>
<dbReference type="PANTHER" id="PTHR43542">
    <property type="entry name" value="METHYLTRANSFERASE"/>
    <property type="match status" value="1"/>
</dbReference>
<dbReference type="Proteomes" id="UP000295724">
    <property type="component" value="Unassembled WGS sequence"/>
</dbReference>
<dbReference type="EC" id="2.1.1.171" evidence="3 8"/>